<comment type="subcellular location">
    <subcellularLocation>
        <location evidence="1">Membrane</location>
    </subcellularLocation>
</comment>
<feature type="transmembrane region" description="Helical" evidence="6">
    <location>
        <begin position="146"/>
        <end position="170"/>
    </location>
</feature>
<protein>
    <recommendedName>
        <fullName evidence="5">Signal peptidase I</fullName>
        <ecNumber evidence="5">3.4.21.89</ecNumber>
    </recommendedName>
</protein>
<organism evidence="7 8">
    <name type="scientific">Ruminococcus gauvreauii</name>
    <dbReference type="NCBI Taxonomy" id="438033"/>
    <lineage>
        <taxon>Bacteria</taxon>
        <taxon>Bacillati</taxon>
        <taxon>Bacillota</taxon>
        <taxon>Clostridia</taxon>
        <taxon>Eubacteriales</taxon>
        <taxon>Oscillospiraceae</taxon>
        <taxon>Ruminococcus</taxon>
    </lineage>
</organism>
<keyword evidence="4 6" id="KW-0472">Membrane</keyword>
<evidence type="ECO:0000313" key="8">
    <source>
        <dbReference type="Proteomes" id="UP001060164"/>
    </source>
</evidence>
<dbReference type="PRINTS" id="PR00728">
    <property type="entry name" value="SIGNALPTASE"/>
</dbReference>
<keyword evidence="3 6" id="KW-1133">Transmembrane helix</keyword>
<evidence type="ECO:0000256" key="1">
    <source>
        <dbReference type="ARBA" id="ARBA00004370"/>
    </source>
</evidence>
<dbReference type="GO" id="GO:0009003">
    <property type="term" value="F:signal peptidase activity"/>
    <property type="evidence" value="ECO:0007669"/>
    <property type="project" value="UniProtKB-EC"/>
</dbReference>
<keyword evidence="8" id="KW-1185">Reference proteome</keyword>
<dbReference type="NCBIfam" id="TIGR02228">
    <property type="entry name" value="sigpep_I_arch"/>
    <property type="match status" value="1"/>
</dbReference>
<evidence type="ECO:0000256" key="2">
    <source>
        <dbReference type="ARBA" id="ARBA00022692"/>
    </source>
</evidence>
<dbReference type="PANTHER" id="PTHR10806">
    <property type="entry name" value="SIGNAL PEPTIDASE COMPLEX CATALYTIC SUBUNIT SEC11"/>
    <property type="match status" value="1"/>
</dbReference>
<dbReference type="SUPFAM" id="SSF51306">
    <property type="entry name" value="LexA/Signal peptidase"/>
    <property type="match status" value="1"/>
</dbReference>
<dbReference type="InterPro" id="IPR019533">
    <property type="entry name" value="Peptidase_S26"/>
</dbReference>
<sequence length="212" mass="23621">MEKKKKRVTPAAVAGIVLCVIFIPIIIINLVLIISSYINQEELPGVFGIKPAVVLSGSMEPAIKPGDLIFIHDIRADELKKDDVICYLLSGKAVTHRIVEITAGEDGKRQYITQGDANNAEDQAAVTEQQIQGIWKGGRVGGLGDVILFMQSTIGMILFIICPLLLFFLWDIWRRRRMDKAEIARTAELEAELAALKSRREENDHRADTKEP</sequence>
<reference evidence="7" key="1">
    <citation type="journal article" date="2022" name="Cell">
        <title>Design, construction, and in vivo augmentation of a complex gut microbiome.</title>
        <authorList>
            <person name="Cheng A.G."/>
            <person name="Ho P.Y."/>
            <person name="Aranda-Diaz A."/>
            <person name="Jain S."/>
            <person name="Yu F.B."/>
            <person name="Meng X."/>
            <person name="Wang M."/>
            <person name="Iakiviak M."/>
            <person name="Nagashima K."/>
            <person name="Zhao A."/>
            <person name="Murugkar P."/>
            <person name="Patil A."/>
            <person name="Atabakhsh K."/>
            <person name="Weakley A."/>
            <person name="Yan J."/>
            <person name="Brumbaugh A.R."/>
            <person name="Higginbottom S."/>
            <person name="Dimas A."/>
            <person name="Shiver A.L."/>
            <person name="Deutschbauer A."/>
            <person name="Neff N."/>
            <person name="Sonnenburg J.L."/>
            <person name="Huang K.C."/>
            <person name="Fischbach M.A."/>
        </authorList>
    </citation>
    <scope>NUCLEOTIDE SEQUENCE</scope>
    <source>
        <strain evidence="7">DSM 19829</strain>
    </source>
</reference>
<dbReference type="EMBL" id="CP102290">
    <property type="protein sequence ID" value="UWP57992.1"/>
    <property type="molecule type" value="Genomic_DNA"/>
</dbReference>
<keyword evidence="2 6" id="KW-0812">Transmembrane</keyword>
<name>A0ABY5VBR7_9FIRM</name>
<dbReference type="InterPro" id="IPR036286">
    <property type="entry name" value="LexA/Signal_pep-like_sf"/>
</dbReference>
<keyword evidence="7" id="KW-0378">Hydrolase</keyword>
<dbReference type="Proteomes" id="UP001060164">
    <property type="component" value="Chromosome"/>
</dbReference>
<evidence type="ECO:0000256" key="6">
    <source>
        <dbReference type="SAM" id="Phobius"/>
    </source>
</evidence>
<proteinExistence type="predicted"/>
<dbReference type="RefSeq" id="WP_028528487.1">
    <property type="nucleotide sequence ID" value="NZ_CABLBR010000011.1"/>
</dbReference>
<evidence type="ECO:0000256" key="4">
    <source>
        <dbReference type="ARBA" id="ARBA00023136"/>
    </source>
</evidence>
<evidence type="ECO:0000256" key="5">
    <source>
        <dbReference type="NCBIfam" id="TIGR02228"/>
    </source>
</evidence>
<evidence type="ECO:0000256" key="3">
    <source>
        <dbReference type="ARBA" id="ARBA00022989"/>
    </source>
</evidence>
<accession>A0ABY5VBR7</accession>
<dbReference type="PANTHER" id="PTHR10806:SF6">
    <property type="entry name" value="SIGNAL PEPTIDASE COMPLEX CATALYTIC SUBUNIT SEC11"/>
    <property type="match status" value="1"/>
</dbReference>
<dbReference type="EC" id="3.4.21.89" evidence="5"/>
<gene>
    <name evidence="7" type="ORF">NQ502_11365</name>
</gene>
<dbReference type="CDD" id="cd06530">
    <property type="entry name" value="S26_SPase_I"/>
    <property type="match status" value="1"/>
</dbReference>
<feature type="transmembrane region" description="Helical" evidence="6">
    <location>
        <begin position="12"/>
        <end position="38"/>
    </location>
</feature>
<dbReference type="InterPro" id="IPR001733">
    <property type="entry name" value="Peptidase_S26B"/>
</dbReference>
<evidence type="ECO:0000313" key="7">
    <source>
        <dbReference type="EMBL" id="UWP57992.1"/>
    </source>
</evidence>